<dbReference type="InterPro" id="IPR044562">
    <property type="entry name" value="CAR1-11"/>
</dbReference>
<evidence type="ECO:0000313" key="15">
    <source>
        <dbReference type="EMBL" id="EEC81393.1"/>
    </source>
</evidence>
<feature type="domain" description="C2" evidence="13">
    <location>
        <begin position="1"/>
        <end position="103"/>
    </location>
</feature>
<dbReference type="GO" id="GO:0009738">
    <property type="term" value="P:abscisic acid-activated signaling pathway"/>
    <property type="evidence" value="ECO:0007669"/>
    <property type="project" value="UniProtKB-KW"/>
</dbReference>
<dbReference type="HOGENOM" id="CLU_496438_0_0_1"/>
<evidence type="ECO:0000256" key="2">
    <source>
        <dbReference type="ARBA" id="ARBA00004236"/>
    </source>
</evidence>
<evidence type="ECO:0000256" key="3">
    <source>
        <dbReference type="ARBA" id="ARBA00022468"/>
    </source>
</evidence>
<keyword evidence="10" id="KW-0539">Nucleus</keyword>
<evidence type="ECO:0008006" key="17">
    <source>
        <dbReference type="Google" id="ProtNLM"/>
    </source>
</evidence>
<keyword evidence="5" id="KW-0938">Abscisic acid signaling pathway</keyword>
<dbReference type="GO" id="GO:0005975">
    <property type="term" value="P:carbohydrate metabolic process"/>
    <property type="evidence" value="ECO:0007669"/>
    <property type="project" value="InterPro"/>
</dbReference>
<dbReference type="SUPFAM" id="SSF51445">
    <property type="entry name" value="(Trans)glycosidases"/>
    <property type="match status" value="1"/>
</dbReference>
<evidence type="ECO:0000256" key="5">
    <source>
        <dbReference type="ARBA" id="ARBA00022682"/>
    </source>
</evidence>
<keyword evidence="16" id="KW-1185">Reference proteome</keyword>
<feature type="region of interest" description="Disordered" evidence="12">
    <location>
        <begin position="354"/>
        <end position="379"/>
    </location>
</feature>
<dbReference type="Gramene" id="BGIOSGA024962-TA">
    <property type="protein sequence ID" value="BGIOSGA024962-PA"/>
    <property type="gene ID" value="BGIOSGA024962"/>
</dbReference>
<evidence type="ECO:0000256" key="7">
    <source>
        <dbReference type="ARBA" id="ARBA00022837"/>
    </source>
</evidence>
<organism evidence="15 16">
    <name type="scientific">Oryza sativa subsp. indica</name>
    <name type="common">Rice</name>
    <dbReference type="NCBI Taxonomy" id="39946"/>
    <lineage>
        <taxon>Eukaryota</taxon>
        <taxon>Viridiplantae</taxon>
        <taxon>Streptophyta</taxon>
        <taxon>Embryophyta</taxon>
        <taxon>Tracheophyta</taxon>
        <taxon>Spermatophyta</taxon>
        <taxon>Magnoliopsida</taxon>
        <taxon>Liliopsida</taxon>
        <taxon>Poales</taxon>
        <taxon>Poaceae</taxon>
        <taxon>BOP clade</taxon>
        <taxon>Oryzoideae</taxon>
        <taxon>Oryzeae</taxon>
        <taxon>Oryzinae</taxon>
        <taxon>Oryza</taxon>
        <taxon>Oryza sativa</taxon>
    </lineage>
</organism>
<evidence type="ECO:0000313" key="16">
    <source>
        <dbReference type="Proteomes" id="UP000007015"/>
    </source>
</evidence>
<evidence type="ECO:0000256" key="4">
    <source>
        <dbReference type="ARBA" id="ARBA00022475"/>
    </source>
</evidence>
<comment type="similarity">
    <text evidence="11">Belongs to the plant CAR protein family.</text>
</comment>
<sequence>MSDLPGFLSVRVLRGVNLVSRDAGGSDPYVVLHLDNQKLKTGVVKKTTNPVWNEELTLAVRNPETPIQLEVFDKDTFSKDDQMGDAEFDIEALMQIVRMDLQDIRSGTVVRTVRPGRQCCLADESHIVWENGQIVQDMLLKLRNVETGVVHLQLKWVNIPESKPVAIESRVFGHRSYEKKKREQHATPPPATADDPGLAVYWGRHKEEGSLREACDTGRYNTVIITFYNVFGYGRYSLDISGHPLAAVGADIKHCQSRGITVLLSIGGQGGGYSLPTKASAADVADNLIWNAYLGGHRAGVHRPFGDDAAVDGIDFFIDQGGADHYDDLARLLNGYNKYYDDLALQVRSDSPSLPQSAAASAASRPLEEQHLFHSSNPSTSKSIILDLRARMRSSSTSSLQKVKTSVKKKSVNPIWHEELTLSIMNPIAPIKLGVFDKDTFSRDDPMGDAEIDLEPFMEVLNMDPENIRNGSIIKTIRPSNQNCLADESHLFWRNGKFVQDIILRLRNVESGELQVQLQWVKIPGRH</sequence>
<dbReference type="GO" id="GO:0005096">
    <property type="term" value="F:GTPase activator activity"/>
    <property type="evidence" value="ECO:0007669"/>
    <property type="project" value="UniProtKB-KW"/>
</dbReference>
<dbReference type="SMART" id="SM00239">
    <property type="entry name" value="C2"/>
    <property type="match status" value="2"/>
</dbReference>
<reference evidence="15 16" key="1">
    <citation type="journal article" date="2005" name="PLoS Biol.">
        <title>The genomes of Oryza sativa: a history of duplications.</title>
        <authorList>
            <person name="Yu J."/>
            <person name="Wang J."/>
            <person name="Lin W."/>
            <person name="Li S."/>
            <person name="Li H."/>
            <person name="Zhou J."/>
            <person name="Ni P."/>
            <person name="Dong W."/>
            <person name="Hu S."/>
            <person name="Zeng C."/>
            <person name="Zhang J."/>
            <person name="Zhang Y."/>
            <person name="Li R."/>
            <person name="Xu Z."/>
            <person name="Li S."/>
            <person name="Li X."/>
            <person name="Zheng H."/>
            <person name="Cong L."/>
            <person name="Lin L."/>
            <person name="Yin J."/>
            <person name="Geng J."/>
            <person name="Li G."/>
            <person name="Shi J."/>
            <person name="Liu J."/>
            <person name="Lv H."/>
            <person name="Li J."/>
            <person name="Wang J."/>
            <person name="Deng Y."/>
            <person name="Ran L."/>
            <person name="Shi X."/>
            <person name="Wang X."/>
            <person name="Wu Q."/>
            <person name="Li C."/>
            <person name="Ren X."/>
            <person name="Wang J."/>
            <person name="Wang X."/>
            <person name="Li D."/>
            <person name="Liu D."/>
            <person name="Zhang X."/>
            <person name="Ji Z."/>
            <person name="Zhao W."/>
            <person name="Sun Y."/>
            <person name="Zhang Z."/>
            <person name="Bao J."/>
            <person name="Han Y."/>
            <person name="Dong L."/>
            <person name="Ji J."/>
            <person name="Chen P."/>
            <person name="Wu S."/>
            <person name="Liu J."/>
            <person name="Xiao Y."/>
            <person name="Bu D."/>
            <person name="Tan J."/>
            <person name="Yang L."/>
            <person name="Ye C."/>
            <person name="Zhang J."/>
            <person name="Xu J."/>
            <person name="Zhou Y."/>
            <person name="Yu Y."/>
            <person name="Zhang B."/>
            <person name="Zhuang S."/>
            <person name="Wei H."/>
            <person name="Liu B."/>
            <person name="Lei M."/>
            <person name="Yu H."/>
            <person name="Li Y."/>
            <person name="Xu H."/>
            <person name="Wei S."/>
            <person name="He X."/>
            <person name="Fang L."/>
            <person name="Zhang Z."/>
            <person name="Zhang Y."/>
            <person name="Huang X."/>
            <person name="Su Z."/>
            <person name="Tong W."/>
            <person name="Li J."/>
            <person name="Tong Z."/>
            <person name="Li S."/>
            <person name="Ye J."/>
            <person name="Wang L."/>
            <person name="Fang L."/>
            <person name="Lei T."/>
            <person name="Chen C."/>
            <person name="Chen H."/>
            <person name="Xu Z."/>
            <person name="Li H."/>
            <person name="Huang H."/>
            <person name="Zhang F."/>
            <person name="Xu H."/>
            <person name="Li N."/>
            <person name="Zhao C."/>
            <person name="Li S."/>
            <person name="Dong L."/>
            <person name="Huang Y."/>
            <person name="Li L."/>
            <person name="Xi Y."/>
            <person name="Qi Q."/>
            <person name="Li W."/>
            <person name="Zhang B."/>
            <person name="Hu W."/>
            <person name="Zhang Y."/>
            <person name="Tian X."/>
            <person name="Jiao Y."/>
            <person name="Liang X."/>
            <person name="Jin J."/>
            <person name="Gao L."/>
            <person name="Zheng W."/>
            <person name="Hao B."/>
            <person name="Liu S."/>
            <person name="Wang W."/>
            <person name="Yuan L."/>
            <person name="Cao M."/>
            <person name="McDermott J."/>
            <person name="Samudrala R."/>
            <person name="Wang J."/>
            <person name="Wong G.K."/>
            <person name="Yang H."/>
        </authorList>
    </citation>
    <scope>NUCLEOTIDE SEQUENCE [LARGE SCALE GENOMIC DNA]</scope>
    <source>
        <strain evidence="16">cv. 93-11</strain>
    </source>
</reference>
<dbReference type="GO" id="GO:0046872">
    <property type="term" value="F:metal ion binding"/>
    <property type="evidence" value="ECO:0007669"/>
    <property type="project" value="UniProtKB-KW"/>
</dbReference>
<dbReference type="PROSITE" id="PS51910">
    <property type="entry name" value="GH18_2"/>
    <property type="match status" value="1"/>
</dbReference>
<evidence type="ECO:0000259" key="13">
    <source>
        <dbReference type="PROSITE" id="PS50004"/>
    </source>
</evidence>
<feature type="region of interest" description="Disordered" evidence="12">
    <location>
        <begin position="177"/>
        <end position="197"/>
    </location>
</feature>
<dbReference type="Proteomes" id="UP000007015">
    <property type="component" value="Chromosome 7"/>
</dbReference>
<evidence type="ECO:0000256" key="10">
    <source>
        <dbReference type="ARBA" id="ARBA00023242"/>
    </source>
</evidence>
<dbReference type="Gene3D" id="2.60.40.150">
    <property type="entry name" value="C2 domain"/>
    <property type="match status" value="2"/>
</dbReference>
<keyword evidence="6" id="KW-0479">Metal-binding</keyword>
<name>B8B6K7_ORYSI</name>
<dbReference type="InterPro" id="IPR001223">
    <property type="entry name" value="Glyco_hydro18_cat"/>
</dbReference>
<dbReference type="InterPro" id="IPR000008">
    <property type="entry name" value="C2_dom"/>
</dbReference>
<dbReference type="PANTHER" id="PTHR45933">
    <property type="entry name" value="PROTEIN C2-DOMAIN ABA-RELATED 4"/>
    <property type="match status" value="1"/>
</dbReference>
<evidence type="ECO:0000256" key="12">
    <source>
        <dbReference type="SAM" id="MobiDB-lite"/>
    </source>
</evidence>
<comment type="subcellular location">
    <subcellularLocation>
        <location evidence="2">Cell membrane</location>
    </subcellularLocation>
    <subcellularLocation>
        <location evidence="1">Nucleus</location>
    </subcellularLocation>
</comment>
<dbReference type="Pfam" id="PF00704">
    <property type="entry name" value="Glyco_hydro_18"/>
    <property type="match status" value="1"/>
</dbReference>
<dbReference type="EMBL" id="CM000132">
    <property type="protein sequence ID" value="EEC81393.1"/>
    <property type="molecule type" value="Genomic_DNA"/>
</dbReference>
<dbReference type="GO" id="GO:0005634">
    <property type="term" value="C:nucleus"/>
    <property type="evidence" value="ECO:0007669"/>
    <property type="project" value="UniProtKB-SubCell"/>
</dbReference>
<proteinExistence type="inferred from homology"/>
<dbReference type="OMA" id="RTNCIAE"/>
<dbReference type="PANTHER" id="PTHR45933:SF3">
    <property type="entry name" value="OS07G0108500 PROTEIN"/>
    <property type="match status" value="1"/>
</dbReference>
<dbReference type="GO" id="GO:0005886">
    <property type="term" value="C:plasma membrane"/>
    <property type="evidence" value="ECO:0007669"/>
    <property type="project" value="UniProtKB-SubCell"/>
</dbReference>
<accession>B8B6K7</accession>
<evidence type="ECO:0000259" key="14">
    <source>
        <dbReference type="PROSITE" id="PS51910"/>
    </source>
</evidence>
<dbReference type="AlphaFoldDB" id="B8B6K7"/>
<keyword evidence="4" id="KW-1003">Cell membrane</keyword>
<dbReference type="SUPFAM" id="SSF49562">
    <property type="entry name" value="C2 domain (Calcium/lipid-binding domain, CaLB)"/>
    <property type="match status" value="2"/>
</dbReference>
<keyword evidence="9" id="KW-0472">Membrane</keyword>
<evidence type="ECO:0000256" key="8">
    <source>
        <dbReference type="ARBA" id="ARBA00023121"/>
    </source>
</evidence>
<evidence type="ECO:0000256" key="11">
    <source>
        <dbReference type="ARBA" id="ARBA00024037"/>
    </source>
</evidence>
<protein>
    <recommendedName>
        <fullName evidence="17">C2 domain-containing protein</fullName>
    </recommendedName>
</protein>
<evidence type="ECO:0000256" key="9">
    <source>
        <dbReference type="ARBA" id="ARBA00023136"/>
    </source>
</evidence>
<dbReference type="GO" id="GO:0008289">
    <property type="term" value="F:lipid binding"/>
    <property type="evidence" value="ECO:0007669"/>
    <property type="project" value="UniProtKB-KW"/>
</dbReference>
<dbReference type="CDD" id="cd04038">
    <property type="entry name" value="C2_ArfGAP"/>
    <property type="match status" value="1"/>
</dbReference>
<feature type="compositionally biased region" description="Low complexity" evidence="12">
    <location>
        <begin position="354"/>
        <end position="365"/>
    </location>
</feature>
<keyword evidence="3" id="KW-0343">GTPase activation</keyword>
<dbReference type="Gene3D" id="3.20.20.80">
    <property type="entry name" value="Glycosidases"/>
    <property type="match status" value="1"/>
</dbReference>
<keyword evidence="7" id="KW-0106">Calcium</keyword>
<feature type="domain" description="GH18" evidence="14">
    <location>
        <begin position="196"/>
        <end position="527"/>
    </location>
</feature>
<keyword evidence="8" id="KW-0446">Lipid-binding</keyword>
<gene>
    <name evidence="15" type="ORF">OsI_24613</name>
</gene>
<feature type="domain" description="C2" evidence="13">
    <location>
        <begin position="348"/>
        <end position="468"/>
    </location>
</feature>
<evidence type="ECO:0000256" key="6">
    <source>
        <dbReference type="ARBA" id="ARBA00022723"/>
    </source>
</evidence>
<dbReference type="FunFam" id="3.20.20.80:FF:000321">
    <property type="entry name" value="Os11g0701600 protein"/>
    <property type="match status" value="1"/>
</dbReference>
<dbReference type="PROSITE" id="PS50004">
    <property type="entry name" value="C2"/>
    <property type="match status" value="2"/>
</dbReference>
<dbReference type="InterPro" id="IPR035892">
    <property type="entry name" value="C2_domain_sf"/>
</dbReference>
<evidence type="ECO:0000256" key="1">
    <source>
        <dbReference type="ARBA" id="ARBA00004123"/>
    </source>
</evidence>
<dbReference type="InterPro" id="IPR017853">
    <property type="entry name" value="GH"/>
</dbReference>
<dbReference type="Pfam" id="PF00168">
    <property type="entry name" value="C2"/>
    <property type="match status" value="2"/>
</dbReference>